<dbReference type="OrthoDB" id="433512at2759"/>
<dbReference type="AlphaFoldDB" id="A0A2P6N2A0"/>
<gene>
    <name evidence="2" type="ORF">PROFUN_13888</name>
</gene>
<feature type="transmembrane region" description="Helical" evidence="1">
    <location>
        <begin position="116"/>
        <end position="137"/>
    </location>
</feature>
<evidence type="ECO:0000313" key="3">
    <source>
        <dbReference type="Proteomes" id="UP000241769"/>
    </source>
</evidence>
<proteinExistence type="predicted"/>
<reference evidence="2 3" key="1">
    <citation type="journal article" date="2018" name="Genome Biol. Evol.">
        <title>Multiple Roots of Fruiting Body Formation in Amoebozoa.</title>
        <authorList>
            <person name="Hillmann F."/>
            <person name="Forbes G."/>
            <person name="Novohradska S."/>
            <person name="Ferling I."/>
            <person name="Riege K."/>
            <person name="Groth M."/>
            <person name="Westermann M."/>
            <person name="Marz M."/>
            <person name="Spaller T."/>
            <person name="Winckler T."/>
            <person name="Schaap P."/>
            <person name="Glockner G."/>
        </authorList>
    </citation>
    <scope>NUCLEOTIDE SEQUENCE [LARGE SCALE GENOMIC DNA]</scope>
    <source>
        <strain evidence="2 3">Jena</strain>
    </source>
</reference>
<keyword evidence="1" id="KW-0812">Transmembrane</keyword>
<dbReference type="Gene3D" id="1.20.1250.20">
    <property type="entry name" value="MFS general substrate transporter like domains"/>
    <property type="match status" value="1"/>
</dbReference>
<feature type="transmembrane region" description="Helical" evidence="1">
    <location>
        <begin position="24"/>
        <end position="44"/>
    </location>
</feature>
<dbReference type="InParanoid" id="A0A2P6N2A0"/>
<dbReference type="EMBL" id="MDYQ01000241">
    <property type="protein sequence ID" value="PRP78079.1"/>
    <property type="molecule type" value="Genomic_DNA"/>
</dbReference>
<evidence type="ECO:0000256" key="1">
    <source>
        <dbReference type="SAM" id="Phobius"/>
    </source>
</evidence>
<evidence type="ECO:0000313" key="2">
    <source>
        <dbReference type="EMBL" id="PRP78079.1"/>
    </source>
</evidence>
<dbReference type="Proteomes" id="UP000241769">
    <property type="component" value="Unassembled WGS sequence"/>
</dbReference>
<comment type="caution">
    <text evidence="2">The sequence shown here is derived from an EMBL/GenBank/DDBJ whole genome shotgun (WGS) entry which is preliminary data.</text>
</comment>
<name>A0A2P6N2A0_9EUKA</name>
<sequence>MKKLETSEFAPFDSDRRKIRQKRLFDIVTLLLGSSFKAISRVALFDPHLLMARNLEWSSDVWKNGKVLLGTASAWFLLDVAYSGITLNQSYIIDQIGFTQNGDAYTLFTSIAKGNTVAVCMGLLPGYCVAIALINVIGSPCRSLVSRVSPSALAIFYDLLKAHAPKVFVAIYAVPLFCFNCGPNTTTFIIPGEVFPTRFCSANRTA</sequence>
<keyword evidence="1" id="KW-1133">Transmembrane helix</keyword>
<accession>A0A2P6N2A0</accession>
<dbReference type="STRING" id="1890364.A0A2P6N2A0"/>
<dbReference type="InterPro" id="IPR036259">
    <property type="entry name" value="MFS_trans_sf"/>
</dbReference>
<keyword evidence="1" id="KW-0472">Membrane</keyword>
<keyword evidence="3" id="KW-1185">Reference proteome</keyword>
<protein>
    <submittedName>
        <fullName evidence="2">Phosphate:H symporter</fullName>
    </submittedName>
</protein>
<organism evidence="2 3">
    <name type="scientific">Planoprotostelium fungivorum</name>
    <dbReference type="NCBI Taxonomy" id="1890364"/>
    <lineage>
        <taxon>Eukaryota</taxon>
        <taxon>Amoebozoa</taxon>
        <taxon>Evosea</taxon>
        <taxon>Variosea</taxon>
        <taxon>Cavosteliida</taxon>
        <taxon>Cavosteliaceae</taxon>
        <taxon>Planoprotostelium</taxon>
    </lineage>
</organism>